<gene>
    <name evidence="3" type="primary">coaE</name>
    <name evidence="5" type="ORF">A3K49_03035</name>
</gene>
<dbReference type="PANTHER" id="PTHR10695">
    <property type="entry name" value="DEPHOSPHO-COA KINASE-RELATED"/>
    <property type="match status" value="1"/>
</dbReference>
<evidence type="ECO:0000256" key="1">
    <source>
        <dbReference type="ARBA" id="ARBA00022741"/>
    </source>
</evidence>
<dbReference type="Gene3D" id="3.40.50.300">
    <property type="entry name" value="P-loop containing nucleotide triphosphate hydrolases"/>
    <property type="match status" value="1"/>
</dbReference>
<dbReference type="UniPathway" id="UPA00241">
    <property type="reaction ID" value="UER00356"/>
</dbReference>
<comment type="function">
    <text evidence="3">Catalyzes the phosphorylation of the 3'-hydroxyl group of dephosphocoenzyme A to form coenzyme A.</text>
</comment>
<dbReference type="CDD" id="cd02022">
    <property type="entry name" value="DPCK"/>
    <property type="match status" value="1"/>
</dbReference>
<evidence type="ECO:0000256" key="2">
    <source>
        <dbReference type="ARBA" id="ARBA00022840"/>
    </source>
</evidence>
<dbReference type="Proteomes" id="UP000178602">
    <property type="component" value="Unassembled WGS sequence"/>
</dbReference>
<keyword evidence="1 3" id="KW-0547">Nucleotide-binding</keyword>
<keyword evidence="3" id="KW-0963">Cytoplasm</keyword>
<dbReference type="GO" id="GO:0005737">
    <property type="term" value="C:cytoplasm"/>
    <property type="evidence" value="ECO:0007669"/>
    <property type="project" value="UniProtKB-SubCell"/>
</dbReference>
<comment type="subcellular location">
    <subcellularLocation>
        <location evidence="3">Cytoplasm</location>
    </subcellularLocation>
</comment>
<dbReference type="AlphaFoldDB" id="A0A1F4T621"/>
<evidence type="ECO:0000256" key="3">
    <source>
        <dbReference type="HAMAP-Rule" id="MF_00376"/>
    </source>
</evidence>
<accession>A0A1F4T621</accession>
<keyword evidence="2 3" id="KW-0067">ATP-binding</keyword>
<comment type="similarity">
    <text evidence="3">Belongs to the CoaE family.</text>
</comment>
<sequence>MKIIGLTGPIGAGKNEVARLLKRPGAYVVDADLLAHELYKKNYRLWQTLVKKFGSGILKRGGGIDRRKLGEIVFNDPKKLKQLNKIVHPYLKEAILKEIDSCKSSVGRCQLVVINAAVLKEIGLIPIVDEVWVVTASRPTRLKRLIGKGMSKSAAEKRIKAQKADTEYLKMADKIIKNNGSLADLKVQFQTIIMWVKPQDFSFSKR</sequence>
<dbReference type="GO" id="GO:0005524">
    <property type="term" value="F:ATP binding"/>
    <property type="evidence" value="ECO:0007669"/>
    <property type="project" value="UniProtKB-UniRule"/>
</dbReference>
<comment type="catalytic activity">
    <reaction evidence="3">
        <text>3'-dephospho-CoA + ATP = ADP + CoA + H(+)</text>
        <dbReference type="Rhea" id="RHEA:18245"/>
        <dbReference type="ChEBI" id="CHEBI:15378"/>
        <dbReference type="ChEBI" id="CHEBI:30616"/>
        <dbReference type="ChEBI" id="CHEBI:57287"/>
        <dbReference type="ChEBI" id="CHEBI:57328"/>
        <dbReference type="ChEBI" id="CHEBI:456216"/>
        <dbReference type="EC" id="2.7.1.24"/>
    </reaction>
</comment>
<keyword evidence="3 5" id="KW-0418">Kinase</keyword>
<proteinExistence type="inferred from homology"/>
<dbReference type="Pfam" id="PF01121">
    <property type="entry name" value="CoaE"/>
    <property type="match status" value="1"/>
</dbReference>
<dbReference type="EMBL" id="MEUG01000001">
    <property type="protein sequence ID" value="OGC27959.1"/>
    <property type="molecule type" value="Genomic_DNA"/>
</dbReference>
<comment type="pathway">
    <text evidence="3">Cofactor biosynthesis; coenzyme A biosynthesis; CoA from (R)-pantothenate: step 5/5.</text>
</comment>
<comment type="caution">
    <text evidence="5">The sequence shown here is derived from an EMBL/GenBank/DDBJ whole genome shotgun (WGS) entry which is preliminary data.</text>
</comment>
<dbReference type="InterPro" id="IPR027417">
    <property type="entry name" value="P-loop_NTPase"/>
</dbReference>
<dbReference type="PANTHER" id="PTHR10695:SF46">
    <property type="entry name" value="BIFUNCTIONAL COENZYME A SYNTHASE-RELATED"/>
    <property type="match status" value="1"/>
</dbReference>
<protein>
    <recommendedName>
        <fullName evidence="3 4">Dephospho-CoA kinase</fullName>
        <ecNumber evidence="3 4">2.7.1.24</ecNumber>
    </recommendedName>
    <alternativeName>
        <fullName evidence="3">Dephosphocoenzyme A kinase</fullName>
    </alternativeName>
</protein>
<name>A0A1F4T621_UNCSA</name>
<dbReference type="GO" id="GO:0004140">
    <property type="term" value="F:dephospho-CoA kinase activity"/>
    <property type="evidence" value="ECO:0007669"/>
    <property type="project" value="UniProtKB-UniRule"/>
</dbReference>
<dbReference type="GO" id="GO:0015937">
    <property type="term" value="P:coenzyme A biosynthetic process"/>
    <property type="evidence" value="ECO:0007669"/>
    <property type="project" value="UniProtKB-UniRule"/>
</dbReference>
<dbReference type="SUPFAM" id="SSF52540">
    <property type="entry name" value="P-loop containing nucleoside triphosphate hydrolases"/>
    <property type="match status" value="1"/>
</dbReference>
<dbReference type="NCBIfam" id="TIGR00152">
    <property type="entry name" value="dephospho-CoA kinase"/>
    <property type="match status" value="1"/>
</dbReference>
<dbReference type="EC" id="2.7.1.24" evidence="3 4"/>
<organism evidence="5 6">
    <name type="scientific">candidate division WOR-1 bacterium RIFOXYC12_FULL_54_18</name>
    <dbReference type="NCBI Taxonomy" id="1802584"/>
    <lineage>
        <taxon>Bacteria</taxon>
        <taxon>Bacillati</taxon>
        <taxon>Saganbacteria</taxon>
    </lineage>
</organism>
<evidence type="ECO:0000313" key="5">
    <source>
        <dbReference type="EMBL" id="OGC27959.1"/>
    </source>
</evidence>
<evidence type="ECO:0000256" key="4">
    <source>
        <dbReference type="NCBIfam" id="TIGR00152"/>
    </source>
</evidence>
<keyword evidence="3" id="KW-0808">Transferase</keyword>
<dbReference type="HAMAP" id="MF_00376">
    <property type="entry name" value="Dephospho_CoA_kinase"/>
    <property type="match status" value="1"/>
</dbReference>
<dbReference type="InterPro" id="IPR001977">
    <property type="entry name" value="Depp_CoAkinase"/>
</dbReference>
<dbReference type="PROSITE" id="PS51219">
    <property type="entry name" value="DPCK"/>
    <property type="match status" value="1"/>
</dbReference>
<evidence type="ECO:0000313" key="6">
    <source>
        <dbReference type="Proteomes" id="UP000178602"/>
    </source>
</evidence>
<keyword evidence="3" id="KW-0173">Coenzyme A biosynthesis</keyword>
<feature type="binding site" evidence="3">
    <location>
        <begin position="11"/>
        <end position="16"/>
    </location>
    <ligand>
        <name>ATP</name>
        <dbReference type="ChEBI" id="CHEBI:30616"/>
    </ligand>
</feature>
<reference evidence="5 6" key="1">
    <citation type="journal article" date="2016" name="Nat. Commun.">
        <title>Thousands of microbial genomes shed light on interconnected biogeochemical processes in an aquifer system.</title>
        <authorList>
            <person name="Anantharaman K."/>
            <person name="Brown C.T."/>
            <person name="Hug L.A."/>
            <person name="Sharon I."/>
            <person name="Castelle C.J."/>
            <person name="Probst A.J."/>
            <person name="Thomas B.C."/>
            <person name="Singh A."/>
            <person name="Wilkins M.J."/>
            <person name="Karaoz U."/>
            <person name="Brodie E.L."/>
            <person name="Williams K.H."/>
            <person name="Hubbard S.S."/>
            <person name="Banfield J.F."/>
        </authorList>
    </citation>
    <scope>NUCLEOTIDE SEQUENCE [LARGE SCALE GENOMIC DNA]</scope>
</reference>